<organism evidence="3 4">
    <name type="scientific">Neotoma lepida</name>
    <name type="common">Desert woodrat</name>
    <dbReference type="NCBI Taxonomy" id="56216"/>
    <lineage>
        <taxon>Eukaryota</taxon>
        <taxon>Metazoa</taxon>
        <taxon>Chordata</taxon>
        <taxon>Craniata</taxon>
        <taxon>Vertebrata</taxon>
        <taxon>Euteleostomi</taxon>
        <taxon>Mammalia</taxon>
        <taxon>Eutheria</taxon>
        <taxon>Euarchontoglires</taxon>
        <taxon>Glires</taxon>
        <taxon>Rodentia</taxon>
        <taxon>Myomorpha</taxon>
        <taxon>Muroidea</taxon>
        <taxon>Cricetidae</taxon>
        <taxon>Neotominae</taxon>
        <taxon>Neotoma</taxon>
    </lineage>
</organism>
<dbReference type="InterPro" id="IPR001791">
    <property type="entry name" value="Laminin_G"/>
</dbReference>
<dbReference type="Pfam" id="PF02210">
    <property type="entry name" value="Laminin_G_2"/>
    <property type="match status" value="1"/>
</dbReference>
<evidence type="ECO:0000259" key="2">
    <source>
        <dbReference type="Pfam" id="PF02210"/>
    </source>
</evidence>
<evidence type="ECO:0000313" key="3">
    <source>
        <dbReference type="EMBL" id="OBS74222.1"/>
    </source>
</evidence>
<protein>
    <recommendedName>
        <fullName evidence="2">Laminin G domain-containing protein</fullName>
    </recommendedName>
</protein>
<keyword evidence="1" id="KW-0677">Repeat</keyword>
<dbReference type="AlphaFoldDB" id="A0A1A6H9D4"/>
<comment type="caution">
    <text evidence="3">The sequence shown here is derived from an EMBL/GenBank/DDBJ whole genome shotgun (WGS) entry which is preliminary data.</text>
</comment>
<keyword evidence="4" id="KW-1185">Reference proteome</keyword>
<gene>
    <name evidence="3" type="ORF">A6R68_15235</name>
</gene>
<dbReference type="InterPro" id="IPR013320">
    <property type="entry name" value="ConA-like_dom_sf"/>
</dbReference>
<sequence length="117" mass="13451">MKALTPSKKFAQDLFKGASPRHTTPVQNQWVDENTPSWPQRSLAWYQKHVGSFHGLRGCETMDDRACQEGTMFATQDRNALLLYNGRFNEKHDFIALEIVDEQLQLTFSAGLYDQDN</sequence>
<dbReference type="Gene3D" id="2.60.120.200">
    <property type="match status" value="1"/>
</dbReference>
<feature type="domain" description="Laminin G" evidence="2">
    <location>
        <begin position="73"/>
        <end position="111"/>
    </location>
</feature>
<reference evidence="3 4" key="1">
    <citation type="submission" date="2016-06" db="EMBL/GenBank/DDBJ databases">
        <title>The Draft Genome Sequence and Annotation of the Desert Woodrat Neotoma lepida.</title>
        <authorList>
            <person name="Campbell M."/>
            <person name="Oakeson K.F."/>
            <person name="Yandell M."/>
            <person name="Halpert J.R."/>
            <person name="Dearing D."/>
        </authorList>
    </citation>
    <scope>NUCLEOTIDE SEQUENCE [LARGE SCALE GENOMIC DNA]</scope>
    <source>
        <strain evidence="3">417</strain>
        <tissue evidence="3">Liver</tissue>
    </source>
</reference>
<dbReference type="Proteomes" id="UP000092124">
    <property type="component" value="Unassembled WGS sequence"/>
</dbReference>
<evidence type="ECO:0000313" key="4">
    <source>
        <dbReference type="Proteomes" id="UP000092124"/>
    </source>
</evidence>
<evidence type="ECO:0000256" key="1">
    <source>
        <dbReference type="ARBA" id="ARBA00022737"/>
    </source>
</evidence>
<proteinExistence type="predicted"/>
<name>A0A1A6H9D4_NEOLE</name>
<dbReference type="SUPFAM" id="SSF49899">
    <property type="entry name" value="Concanavalin A-like lectins/glucanases"/>
    <property type="match status" value="1"/>
</dbReference>
<dbReference type="OrthoDB" id="26203at2759"/>
<dbReference type="EMBL" id="LZPO01044458">
    <property type="protein sequence ID" value="OBS74222.1"/>
    <property type="molecule type" value="Genomic_DNA"/>
</dbReference>
<accession>A0A1A6H9D4</accession>
<dbReference type="STRING" id="56216.A0A1A6H9D4"/>